<dbReference type="Proteomes" id="UP001166784">
    <property type="component" value="Unassembled WGS sequence"/>
</dbReference>
<reference evidence="3" key="2">
    <citation type="journal article" date="2023" name="Int. J. Syst. Evol. Microbiol.">
        <title>Streptomyces marispadix sp. nov., isolated from marine beach sediment of the Northern Coast of Portugal.</title>
        <authorList>
            <person name="dos Santos J.D.N."/>
            <person name="Vitorino I.R."/>
            <person name="Kallscheuer N."/>
            <person name="Srivastava A."/>
            <person name="Krautwurst S."/>
            <person name="Marz M."/>
            <person name="Jogler C."/>
            <person name="Lobo Da Cunha A."/>
            <person name="Catita J."/>
            <person name="Goncalves H."/>
            <person name="Gonzalez I."/>
            <person name="Reyes F."/>
            <person name="Lage O.M."/>
        </authorList>
    </citation>
    <scope>NUCLEOTIDE SEQUENCE</scope>
    <source>
        <strain evidence="3">M600PL45_2</strain>
    </source>
</reference>
<comment type="caution">
    <text evidence="3">The sequence shown here is derived from an EMBL/GenBank/DDBJ whole genome shotgun (WGS) entry which is preliminary data.</text>
</comment>
<dbReference type="InterPro" id="IPR002701">
    <property type="entry name" value="CM_II_prokaryot"/>
</dbReference>
<dbReference type="Gene3D" id="1.20.59.10">
    <property type="entry name" value="Chorismate mutase"/>
    <property type="match status" value="1"/>
</dbReference>
<evidence type="ECO:0000259" key="2">
    <source>
        <dbReference type="PROSITE" id="PS51168"/>
    </source>
</evidence>
<dbReference type="InterPro" id="IPR010958">
    <property type="entry name" value="Chorismate_mutase_highGC-bac"/>
</dbReference>
<feature type="domain" description="Chorismate mutase" evidence="2">
    <location>
        <begin position="58"/>
        <end position="139"/>
    </location>
</feature>
<proteinExistence type="predicted"/>
<dbReference type="SUPFAM" id="SSF48600">
    <property type="entry name" value="Chorismate mutase II"/>
    <property type="match status" value="1"/>
</dbReference>
<keyword evidence="4" id="KW-1185">Reference proteome</keyword>
<dbReference type="Pfam" id="PF01817">
    <property type="entry name" value="CM_2"/>
    <property type="match status" value="1"/>
</dbReference>
<dbReference type="SMART" id="SM00830">
    <property type="entry name" value="CM_2"/>
    <property type="match status" value="1"/>
</dbReference>
<protein>
    <submittedName>
        <fullName evidence="3">Chorismate mutase</fullName>
        <ecNumber evidence="3">5.4.99.5</ecNumber>
    </submittedName>
</protein>
<dbReference type="EMBL" id="JAKWJU010000002">
    <property type="protein sequence ID" value="MCH6162128.1"/>
    <property type="molecule type" value="Genomic_DNA"/>
</dbReference>
<dbReference type="InterPro" id="IPR036263">
    <property type="entry name" value="Chorismate_II_sf"/>
</dbReference>
<organism evidence="3 4">
    <name type="scientific">Streptomyces marispadix</name>
    <dbReference type="NCBI Taxonomy" id="2922868"/>
    <lineage>
        <taxon>Bacteria</taxon>
        <taxon>Bacillati</taxon>
        <taxon>Actinomycetota</taxon>
        <taxon>Actinomycetes</taxon>
        <taxon>Kitasatosporales</taxon>
        <taxon>Streptomycetaceae</taxon>
        <taxon>Streptomyces</taxon>
    </lineage>
</organism>
<sequence length="139" mass="13943">MDTVNATTTTDTASSPDAASIPDATGAGSTASTASPASTGGTGSTASAADVNGSTADGAATGDATGARSRIDELDARIIALVQERRAVSAGIQRARIEAGGRRVHLAREMEILDRYRGELGRPGTQLAMTLLALCRGAL</sequence>
<dbReference type="InterPro" id="IPR036979">
    <property type="entry name" value="CM_dom_sf"/>
</dbReference>
<dbReference type="NCBIfam" id="NF005894">
    <property type="entry name" value="PRK07857.1"/>
    <property type="match status" value="1"/>
</dbReference>
<gene>
    <name evidence="3" type="ORF">MMA15_17580</name>
</gene>
<reference evidence="3" key="1">
    <citation type="submission" date="2022-03" db="EMBL/GenBank/DDBJ databases">
        <authorList>
            <person name="Santos J.D.N."/>
            <person name="Kallscheuer N."/>
            <person name="Jogler C."/>
            <person name="Lage O.M."/>
        </authorList>
    </citation>
    <scope>NUCLEOTIDE SEQUENCE</scope>
    <source>
        <strain evidence="3">M600PL45_2</strain>
    </source>
</reference>
<keyword evidence="3" id="KW-0413">Isomerase</keyword>
<evidence type="ECO:0000313" key="4">
    <source>
        <dbReference type="Proteomes" id="UP001166784"/>
    </source>
</evidence>
<dbReference type="GO" id="GO:0004106">
    <property type="term" value="F:chorismate mutase activity"/>
    <property type="evidence" value="ECO:0007669"/>
    <property type="project" value="UniProtKB-EC"/>
</dbReference>
<evidence type="ECO:0000256" key="1">
    <source>
        <dbReference type="SAM" id="MobiDB-lite"/>
    </source>
</evidence>
<dbReference type="EC" id="5.4.99.5" evidence="3"/>
<dbReference type="RefSeq" id="WP_241060919.1">
    <property type="nucleotide sequence ID" value="NZ_JAKWJU010000002.1"/>
</dbReference>
<dbReference type="NCBIfam" id="TIGR01808">
    <property type="entry name" value="CM_M_hiGC-arch"/>
    <property type="match status" value="1"/>
</dbReference>
<evidence type="ECO:0000313" key="3">
    <source>
        <dbReference type="EMBL" id="MCH6162128.1"/>
    </source>
</evidence>
<name>A0ABS9T117_9ACTN</name>
<dbReference type="PROSITE" id="PS51168">
    <property type="entry name" value="CHORISMATE_MUT_2"/>
    <property type="match status" value="1"/>
</dbReference>
<feature type="region of interest" description="Disordered" evidence="1">
    <location>
        <begin position="1"/>
        <end position="67"/>
    </location>
</feature>
<accession>A0ABS9T117</accession>